<evidence type="ECO:0000313" key="1">
    <source>
        <dbReference type="EMBL" id="KOF80385.1"/>
    </source>
</evidence>
<name>A0A0L8GUU2_OCTBM</name>
<sequence>MAASKLTWSYLPQTLLCFAVFISNFLVVYSDNILNNNSTNNAESKLPPTVLIALAVRNEGHALPWVLGQLEILNYPKDRISFW</sequence>
<proteinExistence type="predicted"/>
<organism evidence="1">
    <name type="scientific">Octopus bimaculoides</name>
    <name type="common">California two-spotted octopus</name>
    <dbReference type="NCBI Taxonomy" id="37653"/>
    <lineage>
        <taxon>Eukaryota</taxon>
        <taxon>Metazoa</taxon>
        <taxon>Spiralia</taxon>
        <taxon>Lophotrochozoa</taxon>
        <taxon>Mollusca</taxon>
        <taxon>Cephalopoda</taxon>
        <taxon>Coleoidea</taxon>
        <taxon>Octopodiformes</taxon>
        <taxon>Octopoda</taxon>
        <taxon>Incirrata</taxon>
        <taxon>Octopodidae</taxon>
        <taxon>Octopus</taxon>
    </lineage>
</organism>
<dbReference type="OrthoDB" id="47375at2759"/>
<dbReference type="EMBL" id="KQ420414">
    <property type="protein sequence ID" value="KOF80385.1"/>
    <property type="molecule type" value="Genomic_DNA"/>
</dbReference>
<protein>
    <submittedName>
        <fullName evidence="1">Uncharacterized protein</fullName>
    </submittedName>
</protein>
<reference evidence="1" key="1">
    <citation type="submission" date="2015-07" db="EMBL/GenBank/DDBJ databases">
        <title>MeaNS - Measles Nucleotide Surveillance Program.</title>
        <authorList>
            <person name="Tran T."/>
            <person name="Druce J."/>
        </authorList>
    </citation>
    <scope>NUCLEOTIDE SEQUENCE</scope>
    <source>
        <strain evidence="1">UCB-OBI-ISO-001</strain>
        <tissue evidence="1">Gonad</tissue>
    </source>
</reference>
<dbReference type="AlphaFoldDB" id="A0A0L8GUU2"/>
<accession>A0A0L8GUU2</accession>
<gene>
    <name evidence="1" type="ORF">OCBIM_22027977mg</name>
</gene>